<dbReference type="STRING" id="665004.AC529_07235"/>
<keyword evidence="5" id="KW-1185">Reference proteome</keyword>
<evidence type="ECO:0000256" key="1">
    <source>
        <dbReference type="ARBA" id="ARBA00010206"/>
    </source>
</evidence>
<protein>
    <submittedName>
        <fullName evidence="4">Arginine deiminase</fullName>
        <ecNumber evidence="4">3.5.3.6</ecNumber>
    </submittedName>
</protein>
<evidence type="ECO:0000256" key="3">
    <source>
        <dbReference type="PIRSR" id="PIRSR006356-1"/>
    </source>
</evidence>
<dbReference type="EC" id="3.5.3.6" evidence="4"/>
<dbReference type="GO" id="GO:0016990">
    <property type="term" value="F:arginine deiminase activity"/>
    <property type="evidence" value="ECO:0007669"/>
    <property type="project" value="UniProtKB-EC"/>
</dbReference>
<dbReference type="AlphaFoldDB" id="A0A147KJC9"/>
<dbReference type="PATRIC" id="fig|665004.4.peg.1434"/>
<dbReference type="RefSeq" id="WP_068754719.1">
    <property type="nucleotide sequence ID" value="NZ_KQ950181.1"/>
</dbReference>
<comment type="similarity">
    <text evidence="1">Belongs to the arginine deiminase family.</text>
</comment>
<name>A0A147KJC9_THECS</name>
<evidence type="ECO:0000313" key="4">
    <source>
        <dbReference type="EMBL" id="KUP97363.1"/>
    </source>
</evidence>
<dbReference type="PRINTS" id="PR01466">
    <property type="entry name" value="ARGDEIMINASE"/>
</dbReference>
<feature type="active site" description="Amidino-cysteine intermediate" evidence="3">
    <location>
        <position position="397"/>
    </location>
</feature>
<comment type="caution">
    <text evidence="4">The sequence shown here is derived from an EMBL/GenBank/DDBJ whole genome shotgun (WGS) entry which is preliminary data.</text>
</comment>
<dbReference type="NCBIfam" id="NF002381">
    <property type="entry name" value="PRK01388.1"/>
    <property type="match status" value="1"/>
</dbReference>
<keyword evidence="2 4" id="KW-0378">Hydrolase</keyword>
<sequence>MAFRVDSEIGRLRQVLVHRPDLELQRLTPRNKDALLFDDVLWVERAREEHDLFVQHLRDRGVTVHVFGDLLEETLRVPEAETFILDHVLDERFYGPMALDAIRDCLDAMDAAELRHFLVGGITKRELLDRVPEPRSVWFHTLDLDAFVLPPLPNLIFTRDTSSWIGRGVSINVMRRRARMRETTLYEAVYRWHPMFAEADFEVWNPGVAWAPATIEGGDVMPVGNGSVLVGLSERTRPQAVELLARELFARGGARRILGIWMPKARAVMHLDTVMTNVDHGVFTKYAGLGMLPSYTIEPGDSDKELKITDHAPEDMHRAIAAAVGVDDIKVLTPTQDVFSSEREQWDDGCNVFALEPGVVLAYERNVSSNAYLRANGVEVITTPGNELGRGRGGPHCMTCPLERDG</sequence>
<gene>
    <name evidence="4" type="ORF">AC529_07235</name>
</gene>
<accession>A0A147KJC9</accession>
<dbReference type="PANTHER" id="PTHR47271">
    <property type="entry name" value="ARGININE DEIMINASE"/>
    <property type="match status" value="1"/>
</dbReference>
<dbReference type="Gene3D" id="1.10.3930.10">
    <property type="entry name" value="Arginine deiminase"/>
    <property type="match status" value="1"/>
</dbReference>
<dbReference type="PIRSF" id="PIRSF006356">
    <property type="entry name" value="Arg_deiminase"/>
    <property type="match status" value="1"/>
</dbReference>
<reference evidence="5" key="1">
    <citation type="journal article" date="2017" name="Acta Aliment.">
        <title>Plant polysaccharide degrading enzyme system of Thermpbifida cellulosilytica TB100 revealed by de novo genome project data.</title>
        <authorList>
            <person name="Toth A."/>
            <person name="Baka E."/>
            <person name="Luzics S."/>
            <person name="Bata-Vidacs I."/>
            <person name="Nagy I."/>
            <person name="Balint B."/>
            <person name="Herceg R."/>
            <person name="Olasz F."/>
            <person name="Wilk T."/>
            <person name="Nagy T."/>
            <person name="Kriszt B."/>
            <person name="Nagy I."/>
            <person name="Kukolya J."/>
        </authorList>
    </citation>
    <scope>NUCLEOTIDE SEQUENCE [LARGE SCALE GENOMIC DNA]</scope>
    <source>
        <strain evidence="5">TB100</strain>
    </source>
</reference>
<dbReference type="InterPro" id="IPR003876">
    <property type="entry name" value="Arg_deiminase"/>
</dbReference>
<dbReference type="Pfam" id="PF02274">
    <property type="entry name" value="ADI"/>
    <property type="match status" value="1"/>
</dbReference>
<dbReference type="EMBL" id="LGEM01000030">
    <property type="protein sequence ID" value="KUP97363.1"/>
    <property type="molecule type" value="Genomic_DNA"/>
</dbReference>
<dbReference type="SUPFAM" id="SSF55909">
    <property type="entry name" value="Pentein"/>
    <property type="match status" value="1"/>
</dbReference>
<proteinExistence type="inferred from homology"/>
<dbReference type="PANTHER" id="PTHR47271:SF2">
    <property type="entry name" value="ARGININE DEIMINASE"/>
    <property type="match status" value="1"/>
</dbReference>
<dbReference type="Proteomes" id="UP000074382">
    <property type="component" value="Unassembled WGS sequence"/>
</dbReference>
<dbReference type="OrthoDB" id="9807502at2"/>
<organism evidence="4 5">
    <name type="scientific">Thermobifida cellulosilytica TB100</name>
    <dbReference type="NCBI Taxonomy" id="665004"/>
    <lineage>
        <taxon>Bacteria</taxon>
        <taxon>Bacillati</taxon>
        <taxon>Actinomycetota</taxon>
        <taxon>Actinomycetes</taxon>
        <taxon>Streptosporangiales</taxon>
        <taxon>Nocardiopsidaceae</taxon>
        <taxon>Thermobifida</taxon>
    </lineage>
</organism>
<evidence type="ECO:0000256" key="2">
    <source>
        <dbReference type="ARBA" id="ARBA00022801"/>
    </source>
</evidence>
<dbReference type="Gene3D" id="3.75.10.10">
    <property type="entry name" value="L-arginine/glycine Amidinotransferase, Chain A"/>
    <property type="match status" value="1"/>
</dbReference>
<dbReference type="GO" id="GO:0019546">
    <property type="term" value="P:L-arginine deiminase pathway"/>
    <property type="evidence" value="ECO:0007669"/>
    <property type="project" value="TreeGrafter"/>
</dbReference>
<evidence type="ECO:0000313" key="5">
    <source>
        <dbReference type="Proteomes" id="UP000074382"/>
    </source>
</evidence>